<evidence type="ECO:0000256" key="4">
    <source>
        <dbReference type="ARBA" id="ARBA00022679"/>
    </source>
</evidence>
<comment type="subcellular location">
    <subcellularLocation>
        <location evidence="1 9">Cell membrane</location>
        <topology evidence="1 9">Multi-pass membrane protein</topology>
    </subcellularLocation>
</comment>
<dbReference type="InterPro" id="IPR036526">
    <property type="entry name" value="C-N_Hydrolase_sf"/>
</dbReference>
<gene>
    <name evidence="9 11" type="primary">lnt</name>
    <name evidence="11" type="ORF">H9888_01255</name>
</gene>
<dbReference type="GO" id="GO:0005886">
    <property type="term" value="C:plasma membrane"/>
    <property type="evidence" value="ECO:0007669"/>
    <property type="project" value="UniProtKB-SubCell"/>
</dbReference>
<reference evidence="11" key="2">
    <citation type="submission" date="2021-04" db="EMBL/GenBank/DDBJ databases">
        <authorList>
            <person name="Gilroy R."/>
        </authorList>
    </citation>
    <scope>NUCLEOTIDE SEQUENCE</scope>
    <source>
        <strain evidence="11">ChiBcec15-1070</strain>
    </source>
</reference>
<feature type="transmembrane region" description="Helical" evidence="9">
    <location>
        <begin position="12"/>
        <end position="38"/>
    </location>
</feature>
<dbReference type="AlphaFoldDB" id="A0A9D1QBL3"/>
<dbReference type="PANTHER" id="PTHR38686">
    <property type="entry name" value="APOLIPOPROTEIN N-ACYLTRANSFERASE"/>
    <property type="match status" value="1"/>
</dbReference>
<reference evidence="11" key="1">
    <citation type="journal article" date="2021" name="PeerJ">
        <title>Extensive microbial diversity within the chicken gut microbiome revealed by metagenomics and culture.</title>
        <authorList>
            <person name="Gilroy R."/>
            <person name="Ravi A."/>
            <person name="Getino M."/>
            <person name="Pursley I."/>
            <person name="Horton D.L."/>
            <person name="Alikhan N.F."/>
            <person name="Baker D."/>
            <person name="Gharbi K."/>
            <person name="Hall N."/>
            <person name="Watson M."/>
            <person name="Adriaenssens E.M."/>
            <person name="Foster-Nyarko E."/>
            <person name="Jarju S."/>
            <person name="Secka A."/>
            <person name="Antonio M."/>
            <person name="Oren A."/>
            <person name="Chaudhuri R.R."/>
            <person name="La Ragione R."/>
            <person name="Hildebrand F."/>
            <person name="Pallen M.J."/>
        </authorList>
    </citation>
    <scope>NUCLEOTIDE SEQUENCE</scope>
    <source>
        <strain evidence="11">ChiBcec15-1070</strain>
    </source>
</reference>
<dbReference type="CDD" id="cd07571">
    <property type="entry name" value="ALP_N-acyl_transferase"/>
    <property type="match status" value="1"/>
</dbReference>
<keyword evidence="3 9" id="KW-1003">Cell membrane</keyword>
<dbReference type="Proteomes" id="UP000823926">
    <property type="component" value="Unassembled WGS sequence"/>
</dbReference>
<evidence type="ECO:0000256" key="5">
    <source>
        <dbReference type="ARBA" id="ARBA00022692"/>
    </source>
</evidence>
<dbReference type="Pfam" id="PF00795">
    <property type="entry name" value="CN_hydrolase"/>
    <property type="match status" value="1"/>
</dbReference>
<keyword evidence="6 9" id="KW-1133">Transmembrane helix</keyword>
<comment type="similarity">
    <text evidence="2 9">Belongs to the CN hydrolase family. Apolipoprotein N-acyltransferase subfamily.</text>
</comment>
<dbReference type="InterPro" id="IPR003010">
    <property type="entry name" value="C-N_Hydrolase"/>
</dbReference>
<keyword evidence="7 9" id="KW-0472">Membrane</keyword>
<evidence type="ECO:0000256" key="8">
    <source>
        <dbReference type="ARBA" id="ARBA00023315"/>
    </source>
</evidence>
<name>A0A9D1QBL3_9BACT</name>
<protein>
    <recommendedName>
        <fullName evidence="9">Apolipoprotein N-acyltransferase</fullName>
        <shortName evidence="9">ALP N-acyltransferase</shortName>
        <ecNumber evidence="9">2.3.1.269</ecNumber>
    </recommendedName>
</protein>
<evidence type="ECO:0000313" key="12">
    <source>
        <dbReference type="Proteomes" id="UP000823926"/>
    </source>
</evidence>
<organism evidence="11 12">
    <name type="scientific">Candidatus Rikenella faecigallinarum</name>
    <dbReference type="NCBI Taxonomy" id="2838745"/>
    <lineage>
        <taxon>Bacteria</taxon>
        <taxon>Pseudomonadati</taxon>
        <taxon>Bacteroidota</taxon>
        <taxon>Bacteroidia</taxon>
        <taxon>Bacteroidales</taxon>
        <taxon>Rikenellaceae</taxon>
        <taxon>Rikenella</taxon>
    </lineage>
</organism>
<evidence type="ECO:0000256" key="2">
    <source>
        <dbReference type="ARBA" id="ARBA00010065"/>
    </source>
</evidence>
<evidence type="ECO:0000259" key="10">
    <source>
        <dbReference type="PROSITE" id="PS50263"/>
    </source>
</evidence>
<comment type="caution">
    <text evidence="11">The sequence shown here is derived from an EMBL/GenBank/DDBJ whole genome shotgun (WGS) entry which is preliminary data.</text>
</comment>
<feature type="transmembrane region" description="Helical" evidence="9">
    <location>
        <begin position="100"/>
        <end position="118"/>
    </location>
</feature>
<dbReference type="EC" id="2.3.1.269" evidence="9"/>
<keyword evidence="5 9" id="KW-0812">Transmembrane</keyword>
<comment type="catalytic activity">
    <reaction evidence="9">
        <text>N-terminal S-1,2-diacyl-sn-glyceryl-L-cysteinyl-[lipoprotein] + a glycerophospholipid = N-acyl-S-1,2-diacyl-sn-glyceryl-L-cysteinyl-[lipoprotein] + a 2-acyl-sn-glycero-3-phospholipid + H(+)</text>
        <dbReference type="Rhea" id="RHEA:48228"/>
        <dbReference type="Rhea" id="RHEA-COMP:14681"/>
        <dbReference type="Rhea" id="RHEA-COMP:14684"/>
        <dbReference type="ChEBI" id="CHEBI:15378"/>
        <dbReference type="ChEBI" id="CHEBI:136912"/>
        <dbReference type="ChEBI" id="CHEBI:140656"/>
        <dbReference type="ChEBI" id="CHEBI:140657"/>
        <dbReference type="ChEBI" id="CHEBI:140660"/>
        <dbReference type="EC" id="2.3.1.269"/>
    </reaction>
</comment>
<dbReference type="PROSITE" id="PS50263">
    <property type="entry name" value="CN_HYDROLASE"/>
    <property type="match status" value="1"/>
</dbReference>
<dbReference type="Gene3D" id="3.60.110.10">
    <property type="entry name" value="Carbon-nitrogen hydrolase"/>
    <property type="match status" value="1"/>
</dbReference>
<feature type="domain" description="CN hydrolase" evidence="10">
    <location>
        <begin position="205"/>
        <end position="479"/>
    </location>
</feature>
<keyword evidence="8 9" id="KW-0012">Acyltransferase</keyword>
<feature type="transmembrane region" description="Helical" evidence="9">
    <location>
        <begin position="177"/>
        <end position="196"/>
    </location>
</feature>
<evidence type="ECO:0000256" key="9">
    <source>
        <dbReference type="HAMAP-Rule" id="MF_01148"/>
    </source>
</evidence>
<evidence type="ECO:0000313" key="11">
    <source>
        <dbReference type="EMBL" id="HIW10103.1"/>
    </source>
</evidence>
<sequence>MLKKLLLTLASALLLALPWWGLGGWSLFIAFVPLLLLGDMRPRRYWLWVALAFTLWNVSTTWWVGIATPVATLGIPIGSLFFTLVPFLIFHWFRFRAPQPIAWALFVTLWIAFEALFMNNEISFPWLTLGYGFADTPQLVQWYELTGSFGGSLWVLVANVLFYRLWQTWPERRWKAVWLPLLWVVVPMGASLVRYATYSEKSAPVTVALVQPNIDPYNEKFGGLTTTQQRDILLELAAQSPDSVEYILTPETAFDGDFWLNNLSRNSEIDTLRRFMQRYPRATMIAGATTFLRYDDGLAHHRWTRTDPLWNISYDVYNSALGITAADSAVQVYHKSKLVVGAELFPYPKVFGMLKFLNIDLGGISGSLGMQPRRSTFVNPEGDRTGVAICYESVYGEFFTEYVRRGAQTMCIITNDGWWGDTPGYRQHFSYARLRAVETRRAIARCANTGISGFIDQRGEVTDSVGWDRRALLVGTINANETLTPYVRSGDYIVRLSLLVAGLSVLYYIAWRFRKRSLLLEE</sequence>
<feature type="transmembrane region" description="Helical" evidence="9">
    <location>
        <begin position="45"/>
        <end position="64"/>
    </location>
</feature>
<dbReference type="PANTHER" id="PTHR38686:SF1">
    <property type="entry name" value="APOLIPOPROTEIN N-ACYLTRANSFERASE"/>
    <property type="match status" value="1"/>
</dbReference>
<evidence type="ECO:0000256" key="7">
    <source>
        <dbReference type="ARBA" id="ARBA00023136"/>
    </source>
</evidence>
<dbReference type="InterPro" id="IPR004563">
    <property type="entry name" value="Apolipo_AcylTrfase"/>
</dbReference>
<accession>A0A9D1QBL3</accession>
<dbReference type="SUPFAM" id="SSF56317">
    <property type="entry name" value="Carbon-nitrogen hydrolase"/>
    <property type="match status" value="1"/>
</dbReference>
<dbReference type="EMBL" id="DXHL01000006">
    <property type="protein sequence ID" value="HIW10103.1"/>
    <property type="molecule type" value="Genomic_DNA"/>
</dbReference>
<evidence type="ECO:0000256" key="6">
    <source>
        <dbReference type="ARBA" id="ARBA00022989"/>
    </source>
</evidence>
<dbReference type="HAMAP" id="MF_01148">
    <property type="entry name" value="Lnt"/>
    <property type="match status" value="1"/>
</dbReference>
<evidence type="ECO:0000256" key="3">
    <source>
        <dbReference type="ARBA" id="ARBA00022475"/>
    </source>
</evidence>
<feature type="transmembrane region" description="Helical" evidence="9">
    <location>
        <begin position="145"/>
        <end position="165"/>
    </location>
</feature>
<comment type="pathway">
    <text evidence="9">Protein modification; lipoprotein biosynthesis (N-acyl transfer).</text>
</comment>
<dbReference type="NCBIfam" id="TIGR00546">
    <property type="entry name" value="lnt"/>
    <property type="match status" value="1"/>
</dbReference>
<comment type="function">
    <text evidence="9">Catalyzes the phospholipid dependent N-acylation of the N-terminal cysteine of apolipoprotein, the last step in lipoprotein maturation.</text>
</comment>
<dbReference type="GO" id="GO:0016410">
    <property type="term" value="F:N-acyltransferase activity"/>
    <property type="evidence" value="ECO:0007669"/>
    <property type="project" value="UniProtKB-UniRule"/>
</dbReference>
<feature type="transmembrane region" description="Helical" evidence="9">
    <location>
        <begin position="70"/>
        <end position="93"/>
    </location>
</feature>
<evidence type="ECO:0000256" key="1">
    <source>
        <dbReference type="ARBA" id="ARBA00004651"/>
    </source>
</evidence>
<proteinExistence type="inferred from homology"/>
<dbReference type="GO" id="GO:0042158">
    <property type="term" value="P:lipoprotein biosynthetic process"/>
    <property type="evidence" value="ECO:0007669"/>
    <property type="project" value="UniProtKB-UniRule"/>
</dbReference>
<dbReference type="InterPro" id="IPR045378">
    <property type="entry name" value="LNT_N"/>
</dbReference>
<dbReference type="Pfam" id="PF20154">
    <property type="entry name" value="LNT_N"/>
    <property type="match status" value="1"/>
</dbReference>
<keyword evidence="4 9" id="KW-0808">Transferase</keyword>
<feature type="transmembrane region" description="Helical" evidence="9">
    <location>
        <begin position="492"/>
        <end position="510"/>
    </location>
</feature>